<evidence type="ECO:0000256" key="2">
    <source>
        <dbReference type="ARBA" id="ARBA00023239"/>
    </source>
</evidence>
<comment type="caution">
    <text evidence="4">The sequence shown here is derived from an EMBL/GenBank/DDBJ whole genome shotgun (WGS) entry which is preliminary data.</text>
</comment>
<organism evidence="4 5">
    <name type="scientific">Vibrio nigripulchritudo SOn1</name>
    <dbReference type="NCBI Taxonomy" id="1238450"/>
    <lineage>
        <taxon>Bacteria</taxon>
        <taxon>Pseudomonadati</taxon>
        <taxon>Pseudomonadota</taxon>
        <taxon>Gammaproteobacteria</taxon>
        <taxon>Vibrionales</taxon>
        <taxon>Vibrionaceae</taxon>
        <taxon>Vibrio</taxon>
    </lineage>
</organism>
<dbReference type="HAMAP" id="MF_01830">
    <property type="entry name" value="Hydro_lyase"/>
    <property type="match status" value="1"/>
</dbReference>
<dbReference type="RefSeq" id="WP_022561975.1">
    <property type="nucleotide sequence ID" value="NZ_LK391965.1"/>
</dbReference>
<evidence type="ECO:0000256" key="1">
    <source>
        <dbReference type="ARBA" id="ARBA00007896"/>
    </source>
</evidence>
<accession>A0AAV2VRR1</accession>
<dbReference type="InterPro" id="IPR038021">
    <property type="entry name" value="Putative_hydro-lyase"/>
</dbReference>
<comment type="similarity">
    <text evidence="1 3">Belongs to the D-glutamate cyclase family.</text>
</comment>
<evidence type="ECO:0000256" key="3">
    <source>
        <dbReference type="HAMAP-Rule" id="MF_01830"/>
    </source>
</evidence>
<dbReference type="PANTHER" id="PTHR32022:SF10">
    <property type="entry name" value="D-GLUTAMATE CYCLASE, MITOCHONDRIAL"/>
    <property type="match status" value="1"/>
</dbReference>
<dbReference type="Gene3D" id="3.40.1640.10">
    <property type="entry name" value="PSTPO5379-like"/>
    <property type="match status" value="1"/>
</dbReference>
<dbReference type="EC" id="4.2.1.-" evidence="3"/>
<evidence type="ECO:0000313" key="5">
    <source>
        <dbReference type="Proteomes" id="UP000018211"/>
    </source>
</evidence>
<proteinExistence type="inferred from homology"/>
<protein>
    <recommendedName>
        <fullName evidence="3">Putative hydro-lyase VIBNISOn1_30002</fullName>
        <ecNumber evidence="3">4.2.1.-</ecNumber>
    </recommendedName>
</protein>
<dbReference type="NCBIfam" id="NF003969">
    <property type="entry name" value="PRK05463.1"/>
    <property type="match status" value="1"/>
</dbReference>
<dbReference type="EMBL" id="CAOF01000120">
    <property type="protein sequence ID" value="CCO47312.1"/>
    <property type="molecule type" value="Genomic_DNA"/>
</dbReference>
<keyword evidence="2 3" id="KW-0456">Lyase</keyword>
<dbReference type="FunFam" id="3.30.2040.10:FF:000001">
    <property type="entry name" value="D-glutamate cyclase, mitochondrial"/>
    <property type="match status" value="1"/>
</dbReference>
<dbReference type="Pfam" id="PF07286">
    <property type="entry name" value="D-Glu_cyclase"/>
    <property type="match status" value="1"/>
</dbReference>
<dbReference type="PIRSF" id="PIRSF029755">
    <property type="entry name" value="UCP029755"/>
    <property type="match status" value="1"/>
</dbReference>
<dbReference type="SUPFAM" id="SSF160920">
    <property type="entry name" value="PSTPO5379-like"/>
    <property type="match status" value="1"/>
</dbReference>
<dbReference type="Proteomes" id="UP000018211">
    <property type="component" value="Unassembled WGS sequence"/>
</dbReference>
<dbReference type="Gene3D" id="3.30.2040.10">
    <property type="entry name" value="PSTPO5379-like domain"/>
    <property type="match status" value="1"/>
</dbReference>
<dbReference type="InterPro" id="IPR009906">
    <property type="entry name" value="D-Glu_cyclase"/>
</dbReference>
<dbReference type="InterPro" id="IPR016938">
    <property type="entry name" value="UPF0317"/>
</dbReference>
<evidence type="ECO:0000313" key="4">
    <source>
        <dbReference type="EMBL" id="CCO47312.1"/>
    </source>
</evidence>
<name>A0AAV2VRR1_9VIBR</name>
<sequence>MLIKNSQPSAYKSQLFAQASEVRKQIRIGKFNQPTSGVASGLVQGNIVILPQEWANDFLRYCQNNPVACPLIAVSQPGYPLLNTLGEDIDIRTDVPEFNVFRHGKLTETVTDINSLWQSDFVTFVLGCSFSFEDALERAGLTVRNIESNTNVSMYRTNIETTASGRFHGNMVVSMRPFLAADAIRAIQVTSRLPKAHGAPVHIGDPKLIGIDDLSKPDFGDAAEVHPHELPVFWACGVTPQVAIAHAKPPIAITHVPGKMLITDCLNDELAVL</sequence>
<dbReference type="AlphaFoldDB" id="A0AAV2VRR1"/>
<dbReference type="GO" id="GO:0016829">
    <property type="term" value="F:lyase activity"/>
    <property type="evidence" value="ECO:0007669"/>
    <property type="project" value="UniProtKB-KW"/>
</dbReference>
<gene>
    <name evidence="4" type="ORF">VIBNISOn1_30002</name>
</gene>
<dbReference type="PANTHER" id="PTHR32022">
    <property type="entry name" value="D-GLUTAMATE CYCLASE, MITOCHONDRIAL"/>
    <property type="match status" value="1"/>
</dbReference>
<reference evidence="4 5" key="1">
    <citation type="journal article" date="2013" name="ISME J.">
        <title>Comparative genomics of pathogenic lineages of Vibrio nigripulchritudo identifies virulence-associated traits.</title>
        <authorList>
            <person name="Goudenege D."/>
            <person name="Labreuche Y."/>
            <person name="Krin E."/>
            <person name="Ansquer D."/>
            <person name="Mangenot S."/>
            <person name="Calteau A."/>
            <person name="Medigue C."/>
            <person name="Mazel D."/>
            <person name="Polz M.F."/>
            <person name="Le Roux F."/>
        </authorList>
    </citation>
    <scope>NUCLEOTIDE SEQUENCE [LARGE SCALE GENOMIC DNA]</scope>
    <source>
        <strain evidence="4 5">SOn1</strain>
    </source>
</reference>